<proteinExistence type="predicted"/>
<feature type="region of interest" description="Disordered" evidence="2">
    <location>
        <begin position="1"/>
        <end position="21"/>
    </location>
</feature>
<dbReference type="PANTHER" id="PTHR11360:SF251">
    <property type="entry name" value="MAJOR FACILITATOR SUPERFAMILY (MFS) PROFILE DOMAIN-CONTAINING PROTEIN"/>
    <property type="match status" value="1"/>
</dbReference>
<feature type="transmembrane region" description="Helical" evidence="3">
    <location>
        <begin position="745"/>
        <end position="765"/>
    </location>
</feature>
<evidence type="ECO:0000256" key="1">
    <source>
        <dbReference type="SAM" id="Coils"/>
    </source>
</evidence>
<feature type="compositionally biased region" description="Basic and acidic residues" evidence="2">
    <location>
        <begin position="300"/>
        <end position="312"/>
    </location>
</feature>
<name>A0A7M7M7U1_VARDE</name>
<dbReference type="Proteomes" id="UP000594260">
    <property type="component" value="Unplaced"/>
</dbReference>
<feature type="transmembrane region" description="Helical" evidence="3">
    <location>
        <begin position="487"/>
        <end position="512"/>
    </location>
</feature>
<dbReference type="PANTHER" id="PTHR11360">
    <property type="entry name" value="MONOCARBOXYLATE TRANSPORTER"/>
    <property type="match status" value="1"/>
</dbReference>
<dbReference type="Pfam" id="PF07690">
    <property type="entry name" value="MFS_1"/>
    <property type="match status" value="1"/>
</dbReference>
<dbReference type="KEGG" id="vde:111248273"/>
<dbReference type="GeneID" id="111248273"/>
<keyword evidence="3" id="KW-0472">Membrane</keyword>
<protein>
    <recommendedName>
        <fullName evidence="6">Monocarboxylate transporter</fullName>
    </recommendedName>
</protein>
<feature type="transmembrane region" description="Helical" evidence="3">
    <location>
        <begin position="580"/>
        <end position="598"/>
    </location>
</feature>
<feature type="transmembrane region" description="Helical" evidence="3">
    <location>
        <begin position="604"/>
        <end position="627"/>
    </location>
</feature>
<feature type="compositionally biased region" description="Polar residues" evidence="2">
    <location>
        <begin position="226"/>
        <end position="247"/>
    </location>
</feature>
<feature type="region of interest" description="Disordered" evidence="2">
    <location>
        <begin position="1031"/>
        <end position="1052"/>
    </location>
</feature>
<evidence type="ECO:0000256" key="3">
    <source>
        <dbReference type="SAM" id="Phobius"/>
    </source>
</evidence>
<dbReference type="OrthoDB" id="6499973at2759"/>
<evidence type="ECO:0000313" key="5">
    <source>
        <dbReference type="Proteomes" id="UP000594260"/>
    </source>
</evidence>
<dbReference type="OMA" id="DSCHIAR"/>
<keyword evidence="3" id="KW-1133">Transmembrane helix</keyword>
<evidence type="ECO:0000256" key="2">
    <source>
        <dbReference type="SAM" id="MobiDB-lite"/>
    </source>
</evidence>
<keyword evidence="1" id="KW-0175">Coiled coil</keyword>
<feature type="transmembrane region" description="Helical" evidence="3">
    <location>
        <begin position="804"/>
        <end position="823"/>
    </location>
</feature>
<feature type="compositionally biased region" description="Low complexity" evidence="2">
    <location>
        <begin position="314"/>
        <end position="324"/>
    </location>
</feature>
<dbReference type="Gene3D" id="1.20.1250.20">
    <property type="entry name" value="MFS general substrate transporter like domains"/>
    <property type="match status" value="1"/>
</dbReference>
<feature type="compositionally biased region" description="Polar residues" evidence="2">
    <location>
        <begin position="289"/>
        <end position="298"/>
    </location>
</feature>
<feature type="transmembrane region" description="Helical" evidence="3">
    <location>
        <begin position="771"/>
        <end position="792"/>
    </location>
</feature>
<feature type="region of interest" description="Disordered" evidence="2">
    <location>
        <begin position="131"/>
        <end position="162"/>
    </location>
</feature>
<evidence type="ECO:0000313" key="4">
    <source>
        <dbReference type="EnsemblMetazoa" id="XP_022656075"/>
    </source>
</evidence>
<dbReference type="GO" id="GO:0022857">
    <property type="term" value="F:transmembrane transporter activity"/>
    <property type="evidence" value="ECO:0007669"/>
    <property type="project" value="InterPro"/>
</dbReference>
<feature type="coiled-coil region" evidence="1">
    <location>
        <begin position="957"/>
        <end position="984"/>
    </location>
</feature>
<dbReference type="SUPFAM" id="SSF103473">
    <property type="entry name" value="MFS general substrate transporter"/>
    <property type="match status" value="1"/>
</dbReference>
<dbReference type="InterPro" id="IPR036259">
    <property type="entry name" value="MFS_trans_sf"/>
</dbReference>
<keyword evidence="5" id="KW-1185">Reference proteome</keyword>
<dbReference type="InterPro" id="IPR011701">
    <property type="entry name" value="MFS"/>
</dbReference>
<organism evidence="4 5">
    <name type="scientific">Varroa destructor</name>
    <name type="common">Honeybee mite</name>
    <dbReference type="NCBI Taxonomy" id="109461"/>
    <lineage>
        <taxon>Eukaryota</taxon>
        <taxon>Metazoa</taxon>
        <taxon>Ecdysozoa</taxon>
        <taxon>Arthropoda</taxon>
        <taxon>Chelicerata</taxon>
        <taxon>Arachnida</taxon>
        <taxon>Acari</taxon>
        <taxon>Parasitiformes</taxon>
        <taxon>Mesostigmata</taxon>
        <taxon>Gamasina</taxon>
        <taxon>Dermanyssoidea</taxon>
        <taxon>Varroidae</taxon>
        <taxon>Varroa</taxon>
    </lineage>
</organism>
<dbReference type="InParanoid" id="A0A7M7M7U1"/>
<feature type="transmembrane region" description="Helical" evidence="3">
    <location>
        <begin position="677"/>
        <end position="698"/>
    </location>
</feature>
<sequence length="1072" mass="117909">MPHFDAPKGESSPIPFIDDDSNLQCVSVDPAELATASDTPTRPNPPFLDVLNQSSAVRTASLHCFTTTQSPTHLYPAVTLTGSSYDARNAATQEANGPVATYLPAAATTVASNCTVAMQTATASPPLGKAEAIRGPHSDTQATTSGHKVPLQRQPTDDTDADVRESPVDLFRNGAATAVTPEHPRKKFLRKLSLFKMPARRMDSLTSDEEAKTPLRKASIHFTRSLLSGKSSNESNLTQQTRLPTSDSEWEDERKRSLQRNGGGGAPDSPVVVAADVSSSPMPPPLPIAQSSFQTSHKQLSRESKDQPKVNRCDSSADQQQSSSTKKGVSKKQIEEFLDELSSGSYHSGERPSQIHYNNKATGRTYRSQSVFSADPASPYYVSKGTAADNNENVRRSPSVSCVLEVLRREQREAELKGIVIPPGISLAAFDKPKVSTIRQHYYPESGWGWVICSIAVFVHFLIYGIHWCFPLLILRIRNQFKYSVDIFPAVCLGAMSMAVSLFCSPWVVGVCRRKSTRLLAVLGGLIAALAVLFTSFASQFHQLFISYGVILGCGISMTRDCSVFMVGQYFKKRRELVELILATGTGTGISVMPIFIVECIRSIGWRLGLQALTGIVFSTFILGIFYRPASLYHPQRRAILHLKSMQKRSKAKDKNPAIEKPPFFDFGVLKSRTVQILITGTAIAAVGVSSPMILFIYQAEEDGLSRSSLLYLQVFLGMSFILGSLAFGCIIVNNPDSCHIARQYLCQGACALLAVSILLCTTIHDYSGYLTFVWCYGSFYGAYLYSLKMYTLEKVRARNFAKAWGFIQCAQAIPVLIGPPVTAFLNDYYGDRRGFFVSAGCALAGSLFLFLIDVHKRTRSSSAAKTLLNSGQLNGKDCRRCSDAPNGDIANGLHSRRSSVQDSMVMFPRLLQSQRSFTFSNYADLRRQELTCISEEAIMDNLFEDLIDDCITSCNKEEKYLMLSEYENNLNKAQAQEVERRTRIAQATARRASIQNPVVPVGYDSSRGAGGNVTFSYDHCPNCMRLVPTNEDLNGSPPLPRRTSPRRSLFHRPSQAAICSVDVIEEVTSSM</sequence>
<dbReference type="AlphaFoldDB" id="A0A7M7M7U1"/>
<dbReference type="InterPro" id="IPR050327">
    <property type="entry name" value="Proton-linked_MCT"/>
</dbReference>
<accession>A0A7M7M7U1</accession>
<dbReference type="EnsemblMetazoa" id="XM_022800340">
    <property type="protein sequence ID" value="XP_022656075"/>
    <property type="gene ID" value="LOC111248273"/>
</dbReference>
<dbReference type="CDD" id="cd17352">
    <property type="entry name" value="MFS_MCT_SLC16"/>
    <property type="match status" value="1"/>
</dbReference>
<evidence type="ECO:0008006" key="6">
    <source>
        <dbReference type="Google" id="ProtNLM"/>
    </source>
</evidence>
<keyword evidence="3" id="KW-0812">Transmembrane</keyword>
<feature type="transmembrane region" description="Helical" evidence="3">
    <location>
        <begin position="835"/>
        <end position="853"/>
    </location>
</feature>
<feature type="transmembrane region" description="Helical" evidence="3">
    <location>
        <begin position="448"/>
        <end position="475"/>
    </location>
</feature>
<dbReference type="RefSeq" id="XP_022656075.1">
    <property type="nucleotide sequence ID" value="XM_022800340.1"/>
</dbReference>
<feature type="transmembrane region" description="Helical" evidence="3">
    <location>
        <begin position="710"/>
        <end position="733"/>
    </location>
</feature>
<feature type="compositionally biased region" description="Low complexity" evidence="2">
    <location>
        <begin position="267"/>
        <end position="280"/>
    </location>
</feature>
<feature type="region of interest" description="Disordered" evidence="2">
    <location>
        <begin position="226"/>
        <end position="332"/>
    </location>
</feature>
<reference evidence="4" key="1">
    <citation type="submission" date="2021-01" db="UniProtKB">
        <authorList>
            <consortium name="EnsemblMetazoa"/>
        </authorList>
    </citation>
    <scope>IDENTIFICATION</scope>
</reference>
<feature type="transmembrane region" description="Helical" evidence="3">
    <location>
        <begin position="519"/>
        <end position="539"/>
    </location>
</feature>